<organism evidence="1 2">
    <name type="scientific">Molossus molossus</name>
    <name type="common">Pallas' mastiff bat</name>
    <name type="synonym">Vespertilio molossus</name>
    <dbReference type="NCBI Taxonomy" id="27622"/>
    <lineage>
        <taxon>Eukaryota</taxon>
        <taxon>Metazoa</taxon>
        <taxon>Chordata</taxon>
        <taxon>Craniata</taxon>
        <taxon>Vertebrata</taxon>
        <taxon>Euteleostomi</taxon>
        <taxon>Mammalia</taxon>
        <taxon>Eutheria</taxon>
        <taxon>Laurasiatheria</taxon>
        <taxon>Chiroptera</taxon>
        <taxon>Yangochiroptera</taxon>
        <taxon>Molossidae</taxon>
        <taxon>Molossus</taxon>
    </lineage>
</organism>
<dbReference type="EMBL" id="JACASF010000022">
    <property type="protein sequence ID" value="KAF6403684.1"/>
    <property type="molecule type" value="Genomic_DNA"/>
</dbReference>
<comment type="caution">
    <text evidence="1">The sequence shown here is derived from an EMBL/GenBank/DDBJ whole genome shotgun (WGS) entry which is preliminary data.</text>
</comment>
<evidence type="ECO:0000313" key="2">
    <source>
        <dbReference type="Proteomes" id="UP000550707"/>
    </source>
</evidence>
<dbReference type="AlphaFoldDB" id="A0A7J8BYK5"/>
<keyword evidence="2" id="KW-1185">Reference proteome</keyword>
<evidence type="ECO:0000313" key="1">
    <source>
        <dbReference type="EMBL" id="KAF6403684.1"/>
    </source>
</evidence>
<protein>
    <submittedName>
        <fullName evidence="1">Uncharacterized protein</fullName>
    </submittedName>
</protein>
<dbReference type="InParanoid" id="A0A7J8BYK5"/>
<dbReference type="Proteomes" id="UP000550707">
    <property type="component" value="Unassembled WGS sequence"/>
</dbReference>
<accession>A0A7J8BYK5</accession>
<sequence>MISHRMDFCSPIYLLMEICIASTVGSNEQCCHEHLCTYLHFLMDKALPLAKSGEQEVPNKNFPVQRPRKPHQFSVFGIKFRPFILTMRYFWILHEYSANASFQDAIPSGVLCTLPALSGFFF</sequence>
<name>A0A7J8BYK5_MOLMO</name>
<reference evidence="1 2" key="1">
    <citation type="journal article" date="2020" name="Nature">
        <title>Six reference-quality genomes reveal evolution of bat adaptations.</title>
        <authorList>
            <person name="Jebb D."/>
            <person name="Huang Z."/>
            <person name="Pippel M."/>
            <person name="Hughes G.M."/>
            <person name="Lavrichenko K."/>
            <person name="Devanna P."/>
            <person name="Winkler S."/>
            <person name="Jermiin L.S."/>
            <person name="Skirmuntt E.C."/>
            <person name="Katzourakis A."/>
            <person name="Burkitt-Gray L."/>
            <person name="Ray D.A."/>
            <person name="Sullivan K.A.M."/>
            <person name="Roscito J.G."/>
            <person name="Kirilenko B.M."/>
            <person name="Davalos L.M."/>
            <person name="Corthals A.P."/>
            <person name="Power M.L."/>
            <person name="Jones G."/>
            <person name="Ransome R.D."/>
            <person name="Dechmann D.K.N."/>
            <person name="Locatelli A.G."/>
            <person name="Puechmaille S.J."/>
            <person name="Fedrigo O."/>
            <person name="Jarvis E.D."/>
            <person name="Hiller M."/>
            <person name="Vernes S.C."/>
            <person name="Myers E.W."/>
            <person name="Teeling E.C."/>
        </authorList>
    </citation>
    <scope>NUCLEOTIDE SEQUENCE [LARGE SCALE GENOMIC DNA]</scope>
    <source>
        <strain evidence="1">MMolMol1</strain>
        <tissue evidence="1">Muscle</tissue>
    </source>
</reference>
<gene>
    <name evidence="1" type="ORF">HJG59_010082</name>
</gene>
<proteinExistence type="predicted"/>